<keyword evidence="1" id="KW-0808">Transferase</keyword>
<dbReference type="Proteomes" id="UP000824242">
    <property type="component" value="Unassembled WGS sequence"/>
</dbReference>
<evidence type="ECO:0000313" key="2">
    <source>
        <dbReference type="Proteomes" id="UP000824242"/>
    </source>
</evidence>
<reference evidence="1" key="2">
    <citation type="journal article" date="2021" name="PeerJ">
        <title>Extensive microbial diversity within the chicken gut microbiome revealed by metagenomics and culture.</title>
        <authorList>
            <person name="Gilroy R."/>
            <person name="Ravi A."/>
            <person name="Getino M."/>
            <person name="Pursley I."/>
            <person name="Horton D.L."/>
            <person name="Alikhan N.F."/>
            <person name="Baker D."/>
            <person name="Gharbi K."/>
            <person name="Hall N."/>
            <person name="Watson M."/>
            <person name="Adriaenssens E.M."/>
            <person name="Foster-Nyarko E."/>
            <person name="Jarju S."/>
            <person name="Secka A."/>
            <person name="Antonio M."/>
            <person name="Oren A."/>
            <person name="Chaudhuri R.R."/>
            <person name="La Ragione R."/>
            <person name="Hildebrand F."/>
            <person name="Pallen M.J."/>
        </authorList>
    </citation>
    <scope>NUCLEOTIDE SEQUENCE</scope>
    <source>
        <strain evidence="1">ChiSxjej1B13-7958</strain>
    </source>
</reference>
<dbReference type="Pfam" id="PF12847">
    <property type="entry name" value="Methyltransf_18"/>
    <property type="match status" value="1"/>
</dbReference>
<proteinExistence type="predicted"/>
<dbReference type="InterPro" id="IPR029063">
    <property type="entry name" value="SAM-dependent_MTases_sf"/>
</dbReference>
<dbReference type="EMBL" id="DVGZ01000019">
    <property type="protein sequence ID" value="HIR46388.1"/>
    <property type="molecule type" value="Genomic_DNA"/>
</dbReference>
<organism evidence="1 2">
    <name type="scientific">Candidatus Caccousia avicola</name>
    <dbReference type="NCBI Taxonomy" id="2840721"/>
    <lineage>
        <taxon>Bacteria</taxon>
        <taxon>Bacillati</taxon>
        <taxon>Bacillota</taxon>
        <taxon>Clostridia</taxon>
        <taxon>Eubacteriales</taxon>
        <taxon>Oscillospiraceae</taxon>
        <taxon>Oscillospiraceae incertae sedis</taxon>
        <taxon>Candidatus Caccousia</taxon>
    </lineage>
</organism>
<dbReference type="PANTHER" id="PTHR38451">
    <property type="entry name" value="TRNA (ADENINE(22)-N(1))-METHYLTRANSFERASE"/>
    <property type="match status" value="1"/>
</dbReference>
<reference evidence="1" key="1">
    <citation type="submission" date="2020-10" db="EMBL/GenBank/DDBJ databases">
        <authorList>
            <person name="Gilroy R."/>
        </authorList>
    </citation>
    <scope>NUCLEOTIDE SEQUENCE</scope>
    <source>
        <strain evidence="1">ChiSxjej1B13-7958</strain>
    </source>
</reference>
<keyword evidence="1" id="KW-0489">Methyltransferase</keyword>
<sequence>MREKTLFQLGKRLGLCAAMVRPGCRLADIGTDHGYLPVWLAKTGAILSAVAADVREGPLQSARQNIERYGVQDQVTARLSDGLDLVSAQEADDIVIAGMGGELIARLVDRAVWLRDPQKHLILQPMSSAEDLRAFLLEKGFGVFREEAVQEDSHLYSVMLVWYDPDQAARCGRDLSFLHRGLVDGSTPQGKAYLAGRAASLRKRANGLRHTGEIAQAEALEMICSRMEQEAGEGSAAT</sequence>
<name>A0A9D1AMX8_9FIRM</name>
<protein>
    <submittedName>
        <fullName evidence="1">SAM-dependent methyltransferase</fullName>
    </submittedName>
</protein>
<comment type="caution">
    <text evidence="1">The sequence shown here is derived from an EMBL/GenBank/DDBJ whole genome shotgun (WGS) entry which is preliminary data.</text>
</comment>
<dbReference type="AlphaFoldDB" id="A0A9D1AMX8"/>
<dbReference type="GO" id="GO:0032259">
    <property type="term" value="P:methylation"/>
    <property type="evidence" value="ECO:0007669"/>
    <property type="project" value="UniProtKB-KW"/>
</dbReference>
<dbReference type="GO" id="GO:0008168">
    <property type="term" value="F:methyltransferase activity"/>
    <property type="evidence" value="ECO:0007669"/>
    <property type="project" value="UniProtKB-KW"/>
</dbReference>
<dbReference type="PANTHER" id="PTHR38451:SF1">
    <property type="entry name" value="TRNA (ADENINE(22)-N(1))-METHYLTRANSFERASE"/>
    <property type="match status" value="1"/>
</dbReference>
<accession>A0A9D1AMX8</accession>
<dbReference type="SUPFAM" id="SSF53335">
    <property type="entry name" value="S-adenosyl-L-methionine-dependent methyltransferases"/>
    <property type="match status" value="1"/>
</dbReference>
<evidence type="ECO:0000313" key="1">
    <source>
        <dbReference type="EMBL" id="HIR46388.1"/>
    </source>
</evidence>
<gene>
    <name evidence="1" type="ORF">IAB89_01825</name>
</gene>
<dbReference type="Gene3D" id="3.40.50.150">
    <property type="entry name" value="Vaccinia Virus protein VP39"/>
    <property type="match status" value="1"/>
</dbReference>